<name>A0A0P6XHH9_9CHLR</name>
<dbReference type="SUPFAM" id="SSF51206">
    <property type="entry name" value="cAMP-binding domain-like"/>
    <property type="match status" value="1"/>
</dbReference>
<dbReference type="InterPro" id="IPR014710">
    <property type="entry name" value="RmlC-like_jellyroll"/>
</dbReference>
<gene>
    <name evidence="2" type="ORF">AC812_00110</name>
</gene>
<organism evidence="2 3">
    <name type="scientific">Bellilinea caldifistulae</name>
    <dbReference type="NCBI Taxonomy" id="360411"/>
    <lineage>
        <taxon>Bacteria</taxon>
        <taxon>Bacillati</taxon>
        <taxon>Chloroflexota</taxon>
        <taxon>Anaerolineae</taxon>
        <taxon>Anaerolineales</taxon>
        <taxon>Anaerolineaceae</taxon>
        <taxon>Bellilinea</taxon>
    </lineage>
</organism>
<dbReference type="SMART" id="SM00100">
    <property type="entry name" value="cNMP"/>
    <property type="match status" value="1"/>
</dbReference>
<evidence type="ECO:0000313" key="2">
    <source>
        <dbReference type="EMBL" id="KPL79267.1"/>
    </source>
</evidence>
<dbReference type="InterPro" id="IPR000595">
    <property type="entry name" value="cNMP-bd_dom"/>
</dbReference>
<dbReference type="PANTHER" id="PTHR24567:SF74">
    <property type="entry name" value="HTH-TYPE TRANSCRIPTIONAL REGULATOR ARCR"/>
    <property type="match status" value="1"/>
</dbReference>
<dbReference type="Gene3D" id="2.60.120.10">
    <property type="entry name" value="Jelly Rolls"/>
    <property type="match status" value="1"/>
</dbReference>
<dbReference type="InterPro" id="IPR018490">
    <property type="entry name" value="cNMP-bd_dom_sf"/>
</dbReference>
<dbReference type="GO" id="GO:0005829">
    <property type="term" value="C:cytosol"/>
    <property type="evidence" value="ECO:0007669"/>
    <property type="project" value="TreeGrafter"/>
</dbReference>
<accession>A0A0P6XHH9</accession>
<proteinExistence type="predicted"/>
<comment type="caution">
    <text evidence="2">The sequence shown here is derived from an EMBL/GenBank/DDBJ whole genome shotgun (WGS) entry which is preliminary data.</text>
</comment>
<sequence>MSTAEFRNFSIFEGLSPAKIEWLASQFEQQWLPANHTIFRQGDSADYLYLLATGKVIIRYKPYDGPPLTVATIQPGEIFGWSAVLGRHIYTSAAVTLEPSRLYRILGSRLQTVCDECPETGAMLYQRLARVAGEQKKTFAYRERVVAGTDFQYG</sequence>
<dbReference type="PANTHER" id="PTHR24567">
    <property type="entry name" value="CRP FAMILY TRANSCRIPTIONAL REGULATORY PROTEIN"/>
    <property type="match status" value="1"/>
</dbReference>
<protein>
    <recommendedName>
        <fullName evidence="1">Cyclic nucleotide-binding domain-containing protein</fullName>
    </recommendedName>
</protein>
<reference evidence="2 3" key="1">
    <citation type="submission" date="2015-07" db="EMBL/GenBank/DDBJ databases">
        <title>Draft genome of Bellilinea caldifistulae DSM 17877.</title>
        <authorList>
            <person name="Hemp J."/>
            <person name="Ward L.M."/>
            <person name="Pace L.A."/>
            <person name="Fischer W.W."/>
        </authorList>
    </citation>
    <scope>NUCLEOTIDE SEQUENCE [LARGE SCALE GENOMIC DNA]</scope>
    <source>
        <strain evidence="2 3">GOMI-1</strain>
    </source>
</reference>
<dbReference type="Pfam" id="PF00027">
    <property type="entry name" value="cNMP_binding"/>
    <property type="match status" value="1"/>
</dbReference>
<feature type="domain" description="Cyclic nucleotide-binding" evidence="1">
    <location>
        <begin position="11"/>
        <end position="131"/>
    </location>
</feature>
<dbReference type="EMBL" id="LGHJ01000001">
    <property type="protein sequence ID" value="KPL79267.1"/>
    <property type="molecule type" value="Genomic_DNA"/>
</dbReference>
<dbReference type="CDD" id="cd00038">
    <property type="entry name" value="CAP_ED"/>
    <property type="match status" value="1"/>
</dbReference>
<evidence type="ECO:0000313" key="3">
    <source>
        <dbReference type="Proteomes" id="UP000050514"/>
    </source>
</evidence>
<keyword evidence="3" id="KW-1185">Reference proteome</keyword>
<dbReference type="PROSITE" id="PS50042">
    <property type="entry name" value="CNMP_BINDING_3"/>
    <property type="match status" value="1"/>
</dbReference>
<dbReference type="GO" id="GO:0003700">
    <property type="term" value="F:DNA-binding transcription factor activity"/>
    <property type="evidence" value="ECO:0007669"/>
    <property type="project" value="TreeGrafter"/>
</dbReference>
<dbReference type="RefSeq" id="WP_061912936.1">
    <property type="nucleotide sequence ID" value="NZ_DF967971.1"/>
</dbReference>
<evidence type="ECO:0000259" key="1">
    <source>
        <dbReference type="PROSITE" id="PS50042"/>
    </source>
</evidence>
<dbReference type="InterPro" id="IPR050397">
    <property type="entry name" value="Env_Response_Regulators"/>
</dbReference>
<dbReference type="Proteomes" id="UP000050514">
    <property type="component" value="Unassembled WGS sequence"/>
</dbReference>
<dbReference type="STRING" id="360411.AC812_00110"/>
<dbReference type="AlphaFoldDB" id="A0A0P6XHH9"/>